<dbReference type="RefSeq" id="WP_068541518.1">
    <property type="nucleotide sequence ID" value="NZ_LSFI01000015.1"/>
</dbReference>
<dbReference type="FunFam" id="2.70.70.10:FF:000006">
    <property type="entry name" value="M23 family peptidase"/>
    <property type="match status" value="1"/>
</dbReference>
<keyword evidence="6" id="KW-1185">Reference proteome</keyword>
<dbReference type="OrthoDB" id="9809488at2"/>
<feature type="coiled-coil region" evidence="2">
    <location>
        <begin position="58"/>
        <end position="113"/>
    </location>
</feature>
<dbReference type="Pfam" id="PF01551">
    <property type="entry name" value="Peptidase_M23"/>
    <property type="match status" value="1"/>
</dbReference>
<proteinExistence type="predicted"/>
<dbReference type="PANTHER" id="PTHR21666:SF289">
    <property type="entry name" value="L-ALA--D-GLU ENDOPEPTIDASE"/>
    <property type="match status" value="1"/>
</dbReference>
<feature type="domain" description="M23ase beta-sheet core" evidence="4">
    <location>
        <begin position="194"/>
        <end position="288"/>
    </location>
</feature>
<evidence type="ECO:0000256" key="2">
    <source>
        <dbReference type="SAM" id="Coils"/>
    </source>
</evidence>
<keyword evidence="2" id="KW-0175">Coiled coil</keyword>
<dbReference type="PANTHER" id="PTHR21666">
    <property type="entry name" value="PEPTIDASE-RELATED"/>
    <property type="match status" value="1"/>
</dbReference>
<dbReference type="InterPro" id="IPR011055">
    <property type="entry name" value="Dup_hybrid_motif"/>
</dbReference>
<keyword evidence="1" id="KW-0732">Signal</keyword>
<reference evidence="5 6" key="1">
    <citation type="submission" date="2016-02" db="EMBL/GenBank/DDBJ databases">
        <title>Draft genome sequence of Thermodesulfatator sp. S606.</title>
        <authorList>
            <person name="Lai Q."/>
            <person name="Cao J."/>
            <person name="Dupont S."/>
            <person name="Shao Z."/>
            <person name="Jebbar M."/>
            <person name="Alain K."/>
        </authorList>
    </citation>
    <scope>NUCLEOTIDE SEQUENCE [LARGE SCALE GENOMIC DNA]</scope>
    <source>
        <strain evidence="5 6">S606</strain>
    </source>
</reference>
<dbReference type="CDD" id="cd12797">
    <property type="entry name" value="M23_peptidase"/>
    <property type="match status" value="1"/>
</dbReference>
<dbReference type="EMBL" id="LSFI01000015">
    <property type="protein sequence ID" value="OAG28022.1"/>
    <property type="molecule type" value="Genomic_DNA"/>
</dbReference>
<gene>
    <name evidence="5" type="ORF">TH606_04080</name>
</gene>
<dbReference type="Gene3D" id="2.70.70.10">
    <property type="entry name" value="Glucose Permease (Domain IIA)"/>
    <property type="match status" value="1"/>
</dbReference>
<evidence type="ECO:0000256" key="1">
    <source>
        <dbReference type="ARBA" id="ARBA00022729"/>
    </source>
</evidence>
<evidence type="ECO:0000313" key="5">
    <source>
        <dbReference type="EMBL" id="OAG28022.1"/>
    </source>
</evidence>
<dbReference type="AlphaFoldDB" id="A0A177EA00"/>
<dbReference type="InterPro" id="IPR016047">
    <property type="entry name" value="M23ase_b-sheet_dom"/>
</dbReference>
<dbReference type="InterPro" id="IPR050570">
    <property type="entry name" value="Cell_wall_metabolism_enzyme"/>
</dbReference>
<organism evidence="5 6">
    <name type="scientific">Thermodesulfatator autotrophicus</name>
    <dbReference type="NCBI Taxonomy" id="1795632"/>
    <lineage>
        <taxon>Bacteria</taxon>
        <taxon>Pseudomonadati</taxon>
        <taxon>Thermodesulfobacteriota</taxon>
        <taxon>Thermodesulfobacteria</taxon>
        <taxon>Thermodesulfobacteriales</taxon>
        <taxon>Thermodesulfatatoraceae</taxon>
        <taxon>Thermodesulfatator</taxon>
    </lineage>
</organism>
<feature type="transmembrane region" description="Helical" evidence="3">
    <location>
        <begin position="39"/>
        <end position="56"/>
    </location>
</feature>
<dbReference type="GO" id="GO:0004222">
    <property type="term" value="F:metalloendopeptidase activity"/>
    <property type="evidence" value="ECO:0007669"/>
    <property type="project" value="TreeGrafter"/>
</dbReference>
<dbReference type="SUPFAM" id="SSF51261">
    <property type="entry name" value="Duplicated hybrid motif"/>
    <property type="match status" value="1"/>
</dbReference>
<keyword evidence="3" id="KW-0812">Transmembrane</keyword>
<evidence type="ECO:0000313" key="6">
    <source>
        <dbReference type="Proteomes" id="UP000076964"/>
    </source>
</evidence>
<keyword evidence="3" id="KW-1133">Transmembrane helix</keyword>
<name>A0A177EA00_9BACT</name>
<accession>A0A177EA00</accession>
<dbReference type="Proteomes" id="UP000076964">
    <property type="component" value="Unassembled WGS sequence"/>
</dbReference>
<protein>
    <recommendedName>
        <fullName evidence="4">M23ase beta-sheet core domain-containing protein</fullName>
    </recommendedName>
</protein>
<keyword evidence="3" id="KW-0472">Membrane</keyword>
<evidence type="ECO:0000256" key="3">
    <source>
        <dbReference type="SAM" id="Phobius"/>
    </source>
</evidence>
<sequence length="319" mass="36871">MISNSKHKTLAFQRIFWHHLPMPLKKTWTGLKGTGRERASVFLAVFFSLISTFLFYQNIKLKQEIKSLKKDITSLETEVLSLRLREKELETQIDQLEKEKEELLNQAVGALRQYDRYVKKVVRQLGLSRHFRVSSNKAVGGPYLPPKKEYEILVTKINEYLLKLDKIPIGKPVKGYISSYYGYRRDPFTKKRAFHSGIDLVARYGAPVRATADGVVYQVGYTRALGRYVKIRHAHGFMTVYGHLRKYVVKRGEQIKKGEIIGYVGNTGRSTGPHVHYEIRRWGRSLNPLRFVRAEKKLAKVTSKVKISETISLKKTKQS</sequence>
<evidence type="ECO:0000259" key="4">
    <source>
        <dbReference type="Pfam" id="PF01551"/>
    </source>
</evidence>
<comment type="caution">
    <text evidence="5">The sequence shown here is derived from an EMBL/GenBank/DDBJ whole genome shotgun (WGS) entry which is preliminary data.</text>
</comment>
<dbReference type="STRING" id="1795632.TH606_04080"/>